<dbReference type="InterPro" id="IPR003439">
    <property type="entry name" value="ABC_transporter-like_ATP-bd"/>
</dbReference>
<dbReference type="CDD" id="cd02418">
    <property type="entry name" value="Peptidase_C39B"/>
    <property type="match status" value="1"/>
</dbReference>
<feature type="domain" description="Peptidase C39" evidence="11">
    <location>
        <begin position="13"/>
        <end position="132"/>
    </location>
</feature>
<comment type="subcellular location">
    <subcellularLocation>
        <location evidence="1">Cell membrane</location>
        <topology evidence="1">Multi-pass membrane protein</topology>
    </subcellularLocation>
</comment>
<evidence type="ECO:0000313" key="13">
    <source>
        <dbReference type="Proteomes" id="UP001216139"/>
    </source>
</evidence>
<evidence type="ECO:0000259" key="10">
    <source>
        <dbReference type="PROSITE" id="PS50929"/>
    </source>
</evidence>
<dbReference type="Gene3D" id="3.40.50.300">
    <property type="entry name" value="P-loop containing nucleotide triphosphate hydrolases"/>
    <property type="match status" value="1"/>
</dbReference>
<dbReference type="Pfam" id="PF00005">
    <property type="entry name" value="ABC_tran"/>
    <property type="match status" value="1"/>
</dbReference>
<dbReference type="PROSITE" id="PS50990">
    <property type="entry name" value="PEPTIDASE_C39"/>
    <property type="match status" value="1"/>
</dbReference>
<evidence type="ECO:0000259" key="9">
    <source>
        <dbReference type="PROSITE" id="PS50893"/>
    </source>
</evidence>
<feature type="transmembrane region" description="Helical" evidence="8">
    <location>
        <begin position="282"/>
        <end position="303"/>
    </location>
</feature>
<evidence type="ECO:0000256" key="7">
    <source>
        <dbReference type="ARBA" id="ARBA00023136"/>
    </source>
</evidence>
<sequence>MINLRQRFPFHKQQDTMDCGATCLRIIAEYYGRFYPIQKLRDLSHSRKSGATLFDISEAAEQIGFQTLAARLSVEQLKDVQLPCILHWNQYHYVVLYKIKKSRYYIADPGKRRLRLPETEFKESWFGSKDKEDGIALILSPTPHFYMASNELAVSNSWSRVFHYFYAYKKLFIQLFIAMAAGSFISLIAPLLTQSIVDIGINTHDLHFIYIILIAQVMLFIGATSIDFIQSWILLHISTRINISILTDFLIKILKLPLGFFETKTTGDITQRMSDQQKIESFLTNTSLSTLFSIFNLIVFIILLAYYNLMVFLVSIVSYLVYVVWIVNFLNRRRELNHKQFEVSSKNQNSIIELMNGIVEIKLNNCEKQKRWGWERIQAGVFRIRVKTLALTQYQQAGSKFISQARNIIITFLTVRAVVFGNMTLGGMMAVQYIVGQVNGPIEQLLGFIQAYQDAKISLERLNEIHDMADEEQVTDQIIYDLPKNKDIHLNDVTFSYPGHGNHPVLENIQLTIPEGKITAIVGMSGSGKTTLLKLLLRVFEPEKGEINIGDTPLRRIANRQWRSQCGAVLQDGYLFADSILNNISISDEVPDLERVQRSISVANLQAFIDEQPFGINTQIGRAGNGLSTGQRQRLLIARAVYKNPQYLFFDEATNSLDSNNERIIMNNLQEFFAGRTVVIVAHRLSTVTNADNIILIHKGKIIEEGTHKSLVDYKGDYYNLVRNQLELGS</sequence>
<dbReference type="Pfam" id="PF00664">
    <property type="entry name" value="ABC_membrane"/>
    <property type="match status" value="1"/>
</dbReference>
<keyword evidence="7 8" id="KW-0472">Membrane</keyword>
<proteinExistence type="predicted"/>
<dbReference type="SUPFAM" id="SSF52540">
    <property type="entry name" value="P-loop containing nucleoside triphosphate hydrolases"/>
    <property type="match status" value="1"/>
</dbReference>
<evidence type="ECO:0000256" key="3">
    <source>
        <dbReference type="ARBA" id="ARBA00022741"/>
    </source>
</evidence>
<dbReference type="InterPro" id="IPR011527">
    <property type="entry name" value="ABC1_TM_dom"/>
</dbReference>
<keyword evidence="5" id="KW-0067">ATP-binding</keyword>
<keyword evidence="6 8" id="KW-1133">Transmembrane helix</keyword>
<feature type="domain" description="ABC transmembrane type-1" evidence="10">
    <location>
        <begin position="173"/>
        <end position="454"/>
    </location>
</feature>
<evidence type="ECO:0000256" key="8">
    <source>
        <dbReference type="SAM" id="Phobius"/>
    </source>
</evidence>
<gene>
    <name evidence="12" type="ORF">PQO05_11120</name>
</gene>
<dbReference type="EMBL" id="CP117167">
    <property type="protein sequence ID" value="WCT14483.1"/>
    <property type="molecule type" value="Genomic_DNA"/>
</dbReference>
<keyword evidence="13" id="KW-1185">Reference proteome</keyword>
<feature type="transmembrane region" description="Helical" evidence="8">
    <location>
        <begin position="309"/>
        <end position="330"/>
    </location>
</feature>
<evidence type="ECO:0000313" key="12">
    <source>
        <dbReference type="EMBL" id="WCT14483.1"/>
    </source>
</evidence>
<dbReference type="Gene3D" id="1.20.1560.10">
    <property type="entry name" value="ABC transporter type 1, transmembrane domain"/>
    <property type="match status" value="1"/>
</dbReference>
<dbReference type="InterPro" id="IPR036640">
    <property type="entry name" value="ABC1_TM_sf"/>
</dbReference>
<keyword evidence="4" id="KW-0378">Hydrolase</keyword>
<keyword evidence="2 8" id="KW-0812">Transmembrane</keyword>
<feature type="domain" description="ABC transporter" evidence="9">
    <location>
        <begin position="488"/>
        <end position="724"/>
    </location>
</feature>
<evidence type="ECO:0000256" key="1">
    <source>
        <dbReference type="ARBA" id="ARBA00004651"/>
    </source>
</evidence>
<dbReference type="SMART" id="SM00382">
    <property type="entry name" value="AAA"/>
    <property type="match status" value="1"/>
</dbReference>
<organism evidence="12 13">
    <name type="scientific">Mucilaginibacter jinjuensis</name>
    <dbReference type="NCBI Taxonomy" id="1176721"/>
    <lineage>
        <taxon>Bacteria</taxon>
        <taxon>Pseudomonadati</taxon>
        <taxon>Bacteroidota</taxon>
        <taxon>Sphingobacteriia</taxon>
        <taxon>Sphingobacteriales</taxon>
        <taxon>Sphingobacteriaceae</taxon>
        <taxon>Mucilaginibacter</taxon>
    </lineage>
</organism>
<evidence type="ECO:0000256" key="2">
    <source>
        <dbReference type="ARBA" id="ARBA00022692"/>
    </source>
</evidence>
<dbReference type="Proteomes" id="UP001216139">
    <property type="component" value="Chromosome"/>
</dbReference>
<dbReference type="PANTHER" id="PTHR43394">
    <property type="entry name" value="ATP-DEPENDENT PERMEASE MDL1, MITOCHONDRIAL"/>
    <property type="match status" value="1"/>
</dbReference>
<feature type="transmembrane region" description="Helical" evidence="8">
    <location>
        <begin position="208"/>
        <end position="235"/>
    </location>
</feature>
<dbReference type="InterPro" id="IPR027417">
    <property type="entry name" value="P-loop_NTPase"/>
</dbReference>
<evidence type="ECO:0000259" key="11">
    <source>
        <dbReference type="PROSITE" id="PS50990"/>
    </source>
</evidence>
<feature type="transmembrane region" description="Helical" evidence="8">
    <location>
        <begin position="171"/>
        <end position="196"/>
    </location>
</feature>
<dbReference type="RefSeq" id="WP_273632983.1">
    <property type="nucleotide sequence ID" value="NZ_CP117167.1"/>
</dbReference>
<dbReference type="Gene3D" id="3.90.70.10">
    <property type="entry name" value="Cysteine proteinases"/>
    <property type="match status" value="1"/>
</dbReference>
<dbReference type="InterPro" id="IPR005074">
    <property type="entry name" value="Peptidase_C39"/>
</dbReference>
<dbReference type="PANTHER" id="PTHR43394:SF1">
    <property type="entry name" value="ATP-BINDING CASSETTE SUB-FAMILY B MEMBER 10, MITOCHONDRIAL"/>
    <property type="match status" value="1"/>
</dbReference>
<dbReference type="Pfam" id="PF03412">
    <property type="entry name" value="Peptidase_C39"/>
    <property type="match status" value="1"/>
</dbReference>
<protein>
    <submittedName>
        <fullName evidence="12">Peptidase domain-containing ABC transporter</fullName>
    </submittedName>
</protein>
<name>A0ABY7TFH6_9SPHI</name>
<dbReference type="PROSITE" id="PS50893">
    <property type="entry name" value="ABC_TRANSPORTER_2"/>
    <property type="match status" value="1"/>
</dbReference>
<reference evidence="12 13" key="1">
    <citation type="submission" date="2023-02" db="EMBL/GenBank/DDBJ databases">
        <title>Genome sequence of Mucilaginibacter jinjuensis strain KACC 16571.</title>
        <authorList>
            <person name="Kim S."/>
            <person name="Heo J."/>
            <person name="Kwon S.-W."/>
        </authorList>
    </citation>
    <scope>NUCLEOTIDE SEQUENCE [LARGE SCALE GENOMIC DNA]</scope>
    <source>
        <strain evidence="12 13">KACC 16571</strain>
    </source>
</reference>
<dbReference type="InterPro" id="IPR039421">
    <property type="entry name" value="Type_1_exporter"/>
</dbReference>
<evidence type="ECO:0000256" key="4">
    <source>
        <dbReference type="ARBA" id="ARBA00022801"/>
    </source>
</evidence>
<feature type="transmembrane region" description="Helical" evidence="8">
    <location>
        <begin position="408"/>
        <end position="435"/>
    </location>
</feature>
<evidence type="ECO:0000256" key="6">
    <source>
        <dbReference type="ARBA" id="ARBA00022989"/>
    </source>
</evidence>
<evidence type="ECO:0000256" key="5">
    <source>
        <dbReference type="ARBA" id="ARBA00022840"/>
    </source>
</evidence>
<dbReference type="PROSITE" id="PS50929">
    <property type="entry name" value="ABC_TM1F"/>
    <property type="match status" value="1"/>
</dbReference>
<dbReference type="SUPFAM" id="SSF90123">
    <property type="entry name" value="ABC transporter transmembrane region"/>
    <property type="match status" value="1"/>
</dbReference>
<dbReference type="CDD" id="cd18571">
    <property type="entry name" value="ABC_6TM_peptidase_like"/>
    <property type="match status" value="1"/>
</dbReference>
<accession>A0ABY7TFH6</accession>
<dbReference type="InterPro" id="IPR003593">
    <property type="entry name" value="AAA+_ATPase"/>
</dbReference>
<keyword evidence="3" id="KW-0547">Nucleotide-binding</keyword>